<feature type="transmembrane region" description="Helical" evidence="1">
    <location>
        <begin position="43"/>
        <end position="69"/>
    </location>
</feature>
<proteinExistence type="predicted"/>
<comment type="caution">
    <text evidence="2">The sequence shown here is derived from an EMBL/GenBank/DDBJ whole genome shotgun (WGS) entry which is preliminary data.</text>
</comment>
<protein>
    <recommendedName>
        <fullName evidence="4">Odorant receptor</fullName>
    </recommendedName>
</protein>
<organism evidence="2 3">
    <name type="scientific">Orchesella dallaii</name>
    <dbReference type="NCBI Taxonomy" id="48710"/>
    <lineage>
        <taxon>Eukaryota</taxon>
        <taxon>Metazoa</taxon>
        <taxon>Ecdysozoa</taxon>
        <taxon>Arthropoda</taxon>
        <taxon>Hexapoda</taxon>
        <taxon>Collembola</taxon>
        <taxon>Entomobryomorpha</taxon>
        <taxon>Entomobryoidea</taxon>
        <taxon>Orchesellidae</taxon>
        <taxon>Orchesellinae</taxon>
        <taxon>Orchesella</taxon>
    </lineage>
</organism>
<feature type="transmembrane region" description="Helical" evidence="1">
    <location>
        <begin position="361"/>
        <end position="385"/>
    </location>
</feature>
<evidence type="ECO:0000313" key="3">
    <source>
        <dbReference type="Proteomes" id="UP001642540"/>
    </source>
</evidence>
<name>A0ABP1RS47_9HEXA</name>
<feature type="transmembrane region" description="Helical" evidence="1">
    <location>
        <begin position="196"/>
        <end position="213"/>
    </location>
</feature>
<sequence>MLTELQKASFLIHEVFYWYYPRLPMGWNSNYTTYTISNSKLKWSLWICCLFCTTFVGLANFYVIGTHFLLTPRKTLRFTHIVIFSSGGCGVLTTCILASMVMIRRRLEANMAFNGVFQLRFQMTKDIRPEAIGKDGNYIGNADRHDLIGYGMCLLSFCLSSTPFLIVLIVVFEGFDVVTFIAHDILPPAEHWDIKILLSLHLIRFLVVGVSILECVRCLNVFVLIACLELVNFQDIFIFLTKFMTDTPQFILNYLRLVSCYKCLETIVSDMCLVIVSVAFWGTVLGICVIVNLYEKLEFFFYIGATGAVFLTILGTGFVIRLIKGCLVMITEMLETRVKMAKVRYIRTKTIRSKAVLKRTLALTPMVLWYGTFMPVTVEFVIAYVDNLVERVIDFLLMSR</sequence>
<reference evidence="2 3" key="1">
    <citation type="submission" date="2024-08" db="EMBL/GenBank/DDBJ databases">
        <authorList>
            <person name="Cucini C."/>
            <person name="Frati F."/>
        </authorList>
    </citation>
    <scope>NUCLEOTIDE SEQUENCE [LARGE SCALE GENOMIC DNA]</scope>
</reference>
<keyword evidence="1" id="KW-1133">Transmembrane helix</keyword>
<dbReference type="EMBL" id="CAXLJM020000104">
    <property type="protein sequence ID" value="CAL8134428.1"/>
    <property type="molecule type" value="Genomic_DNA"/>
</dbReference>
<evidence type="ECO:0008006" key="4">
    <source>
        <dbReference type="Google" id="ProtNLM"/>
    </source>
</evidence>
<evidence type="ECO:0000256" key="1">
    <source>
        <dbReference type="SAM" id="Phobius"/>
    </source>
</evidence>
<accession>A0ABP1RS47</accession>
<keyword evidence="1" id="KW-0812">Transmembrane</keyword>
<gene>
    <name evidence="2" type="ORF">ODALV1_LOCUS25520</name>
</gene>
<feature type="transmembrane region" description="Helical" evidence="1">
    <location>
        <begin position="271"/>
        <end position="293"/>
    </location>
</feature>
<feature type="transmembrane region" description="Helical" evidence="1">
    <location>
        <begin position="299"/>
        <end position="323"/>
    </location>
</feature>
<dbReference type="Proteomes" id="UP001642540">
    <property type="component" value="Unassembled WGS sequence"/>
</dbReference>
<feature type="transmembrane region" description="Helical" evidence="1">
    <location>
        <begin position="81"/>
        <end position="103"/>
    </location>
</feature>
<keyword evidence="3" id="KW-1185">Reference proteome</keyword>
<evidence type="ECO:0000313" key="2">
    <source>
        <dbReference type="EMBL" id="CAL8134428.1"/>
    </source>
</evidence>
<feature type="transmembrane region" description="Helical" evidence="1">
    <location>
        <begin position="147"/>
        <end position="175"/>
    </location>
</feature>
<keyword evidence="1" id="KW-0472">Membrane</keyword>